<evidence type="ECO:0000256" key="2">
    <source>
        <dbReference type="ARBA" id="ARBA00006951"/>
    </source>
</evidence>
<dbReference type="InterPro" id="IPR046347">
    <property type="entry name" value="bZIP_sf"/>
</dbReference>
<dbReference type="InterPro" id="IPR031106">
    <property type="entry name" value="C/EBP"/>
</dbReference>
<keyword evidence="6" id="KW-0539">Nucleus</keyword>
<comment type="similarity">
    <text evidence="2">Belongs to the bZIP family. C/EBP subfamily.</text>
</comment>
<reference evidence="9" key="3">
    <citation type="submission" date="2005-04" db="EMBL/GenBank/DDBJ databases">
        <title>Expressed genes in Ciona intestinalis.</title>
        <authorList>
            <person name="Satou Y."/>
        </authorList>
    </citation>
    <scope>NUCLEOTIDE SEQUENCE</scope>
</reference>
<dbReference type="AlphaFoldDB" id="Q4H322"/>
<evidence type="ECO:0000259" key="8">
    <source>
        <dbReference type="PROSITE" id="PS50217"/>
    </source>
</evidence>
<reference evidence="9" key="1">
    <citation type="journal article" date="2003" name="Dev. Genes Evol.">
        <title>Genomewide surveys of developmentally relevant genes in Ciona intestinalis.</title>
        <authorList>
            <person name="Satou Y."/>
            <person name="Satoh N."/>
        </authorList>
    </citation>
    <scope>NUCLEOTIDE SEQUENCE</scope>
</reference>
<dbReference type="GO" id="GO:0006351">
    <property type="term" value="P:DNA-templated transcription"/>
    <property type="evidence" value="ECO:0007669"/>
    <property type="project" value="InterPro"/>
</dbReference>
<keyword evidence="3" id="KW-0805">Transcription regulation</keyword>
<dbReference type="SUPFAM" id="SSF57959">
    <property type="entry name" value="Leucine zipper domain"/>
    <property type="match status" value="1"/>
</dbReference>
<feature type="domain" description="BZIP" evidence="8">
    <location>
        <begin position="355"/>
        <end position="418"/>
    </location>
</feature>
<dbReference type="RefSeq" id="NP_001072001.2">
    <property type="nucleotide sequence ID" value="NM_001078533.2"/>
</dbReference>
<feature type="region of interest" description="Disordered" evidence="7">
    <location>
        <begin position="350"/>
        <end position="374"/>
    </location>
</feature>
<evidence type="ECO:0000256" key="3">
    <source>
        <dbReference type="ARBA" id="ARBA00023015"/>
    </source>
</evidence>
<comment type="subcellular location">
    <subcellularLocation>
        <location evidence="1">Nucleus</location>
    </subcellularLocation>
</comment>
<evidence type="ECO:0000256" key="4">
    <source>
        <dbReference type="ARBA" id="ARBA00023125"/>
    </source>
</evidence>
<evidence type="ECO:0000256" key="6">
    <source>
        <dbReference type="ARBA" id="ARBA00023242"/>
    </source>
</evidence>
<evidence type="ECO:0000256" key="5">
    <source>
        <dbReference type="ARBA" id="ARBA00023163"/>
    </source>
</evidence>
<feature type="region of interest" description="Disordered" evidence="7">
    <location>
        <begin position="1"/>
        <end position="79"/>
    </location>
</feature>
<accession>Q4H322</accession>
<dbReference type="PANTHER" id="PTHR23334:SF69">
    <property type="entry name" value="CCAAT_ENHANCER-BINDING PROTEIN GAMMA"/>
    <property type="match status" value="1"/>
</dbReference>
<dbReference type="CDD" id="cd14686">
    <property type="entry name" value="bZIP"/>
    <property type="match status" value="1"/>
</dbReference>
<organism evidence="9">
    <name type="scientific">Ciona intestinalis</name>
    <name type="common">Transparent sea squirt</name>
    <name type="synonym">Ascidia intestinalis</name>
    <dbReference type="NCBI Taxonomy" id="7719"/>
    <lineage>
        <taxon>Eukaryota</taxon>
        <taxon>Metazoa</taxon>
        <taxon>Chordata</taxon>
        <taxon>Tunicata</taxon>
        <taxon>Ascidiacea</taxon>
        <taxon>Phlebobranchia</taxon>
        <taxon>Cionidae</taxon>
        <taxon>Ciona</taxon>
    </lineage>
</organism>
<gene>
    <name evidence="9" type="primary">Ci-Orphan bZip-3</name>
</gene>
<dbReference type="EMBL" id="AB210600">
    <property type="protein sequence ID" value="BAE06605.1"/>
    <property type="molecule type" value="mRNA"/>
</dbReference>
<dbReference type="KEGG" id="cin:778980"/>
<evidence type="ECO:0000256" key="1">
    <source>
        <dbReference type="ARBA" id="ARBA00004123"/>
    </source>
</evidence>
<keyword evidence="4" id="KW-0238">DNA-binding</keyword>
<evidence type="ECO:0000256" key="7">
    <source>
        <dbReference type="SAM" id="MobiDB-lite"/>
    </source>
</evidence>
<dbReference type="GO" id="GO:0003677">
    <property type="term" value="F:DNA binding"/>
    <property type="evidence" value="ECO:0007669"/>
    <property type="project" value="UniProtKB-KW"/>
</dbReference>
<dbReference type="Gene3D" id="1.20.5.170">
    <property type="match status" value="1"/>
</dbReference>
<dbReference type="SMART" id="SM00338">
    <property type="entry name" value="BRLZ"/>
    <property type="match status" value="1"/>
</dbReference>
<reference evidence="9" key="2">
    <citation type="journal article" date="2004" name="Development">
        <title>Gene expression profiles of transcription factors and signaling molecules in the ascidian embryo: towards a comprehensive understanding of gene networks.</title>
        <authorList>
            <person name="Imai K.S."/>
            <person name="Hino K."/>
            <person name="Yagi K."/>
            <person name="Satoh N."/>
            <person name="Satou Y."/>
        </authorList>
    </citation>
    <scope>NUCLEOTIDE SEQUENCE</scope>
</reference>
<proteinExistence type="evidence at transcript level"/>
<feature type="compositionally biased region" description="Polar residues" evidence="7">
    <location>
        <begin position="25"/>
        <end position="37"/>
    </location>
</feature>
<evidence type="ECO:0000313" key="9">
    <source>
        <dbReference type="EMBL" id="BAE06605.1"/>
    </source>
</evidence>
<protein>
    <submittedName>
        <fullName evidence="9">Transcription factor protein</fullName>
    </submittedName>
</protein>
<accession>A0A1W2VQL2</accession>
<feature type="compositionally biased region" description="Polar residues" evidence="7">
    <location>
        <begin position="61"/>
        <end position="79"/>
    </location>
</feature>
<dbReference type="InterPro" id="IPR004827">
    <property type="entry name" value="bZIP"/>
</dbReference>
<dbReference type="GO" id="GO:0003700">
    <property type="term" value="F:DNA-binding transcription factor activity"/>
    <property type="evidence" value="ECO:0007669"/>
    <property type="project" value="InterPro"/>
</dbReference>
<dbReference type="PROSITE" id="PS50217">
    <property type="entry name" value="BZIP"/>
    <property type="match status" value="1"/>
</dbReference>
<dbReference type="PANTHER" id="PTHR23334">
    <property type="entry name" value="CCAAT/ENHANCER BINDING PROTEIN"/>
    <property type="match status" value="1"/>
</dbReference>
<dbReference type="Pfam" id="PF07716">
    <property type="entry name" value="bZIP_2"/>
    <property type="match status" value="1"/>
</dbReference>
<sequence length="426" mass="46678">MHTDHANIGGASNPPTLLGGLGISDETSYPILSNPFNDNEHGQGMNAGFTFGQNPDYFDYNDTSDNSSPSPCDGQRTPSTCNSWAASPYSALDTSLAISPQQSPCHPSMVEKLTHKLSLPERQTSLSIAIEVLGTCENPSLPFQNYDYPPTPTSNVSDDHFTPGDSPISAPPRLRTFSGFEARDWLKCDDVNNRTRSYSSNSASGGVVDLTNLMEPIVLPETYIHLNNNTTPHHTLPPHANQPSQPINPQSTCIETPTRPPTLQSLPSIVEDAIAQAKPFEMLEESSLDVHGMLDDIMDVGNTQQQNPSHDVVVIQEDHCYSSQTLTIVENPVEEVLAVKPDPVVDLTDAPSTSGVKVSRKRDRNNAACRESRKKKKMKLVEAEMEVVRLVEDNEVQRLKIARLEVEVKETKALLLSKMTGKTVKP</sequence>
<dbReference type="GO" id="GO:0005634">
    <property type="term" value="C:nucleus"/>
    <property type="evidence" value="ECO:0007669"/>
    <property type="project" value="UniProtKB-SubCell"/>
</dbReference>
<name>Q4H322_CIOIN</name>
<keyword evidence="5" id="KW-0804">Transcription</keyword>